<dbReference type="SUPFAM" id="SSF116734">
    <property type="entry name" value="DNA methylase specificity domain"/>
    <property type="match status" value="2"/>
</dbReference>
<dbReference type="PANTHER" id="PTHR43140">
    <property type="entry name" value="TYPE-1 RESTRICTION ENZYME ECOKI SPECIFICITY PROTEIN"/>
    <property type="match status" value="1"/>
</dbReference>
<evidence type="ECO:0000256" key="3">
    <source>
        <dbReference type="ARBA" id="ARBA00023125"/>
    </source>
</evidence>
<protein>
    <submittedName>
        <fullName evidence="7">Restriction endonuclease subunit S</fullName>
    </submittedName>
</protein>
<evidence type="ECO:0000256" key="5">
    <source>
        <dbReference type="SAM" id="Coils"/>
    </source>
</evidence>
<dbReference type="GO" id="GO:0004519">
    <property type="term" value="F:endonuclease activity"/>
    <property type="evidence" value="ECO:0007669"/>
    <property type="project" value="UniProtKB-KW"/>
</dbReference>
<dbReference type="RefSeq" id="WP_406762300.1">
    <property type="nucleotide sequence ID" value="NZ_JBJIAB010000035.1"/>
</dbReference>
<accession>A0ABW8S9X7</accession>
<feature type="domain" description="Type I restriction modification DNA specificity" evidence="6">
    <location>
        <begin position="316"/>
        <end position="479"/>
    </location>
</feature>
<name>A0ABW8S9X7_9CLOT</name>
<keyword evidence="7" id="KW-0540">Nuclease</keyword>
<dbReference type="Gene3D" id="3.90.220.20">
    <property type="entry name" value="DNA methylase specificity domains"/>
    <property type="match status" value="2"/>
</dbReference>
<dbReference type="InterPro" id="IPR051212">
    <property type="entry name" value="Type-I_RE_S_subunit"/>
</dbReference>
<feature type="coiled-coil region" evidence="5">
    <location>
        <begin position="19"/>
        <end position="53"/>
    </location>
</feature>
<dbReference type="Proteomes" id="UP001623600">
    <property type="component" value="Unassembled WGS sequence"/>
</dbReference>
<sequence length="490" mass="56235">MNAQDLKNSILQLAIQGKLVEQRQEEGNAKELIKEIKAEKERLIKEKKIKKEKPLAEIAESDIPFEIPESWEWVRLSDVIDVRDGTHDTPRYVTEGIPLVTSKNLINGTIDFDNVKLISFEDAEKINKRSNVDNGDILFAMIGSIGNPVLVKKDREFSIKNMALFKTININLFNMEYLFWYLEKEQDIMKKKATGGVQSFVSLSFLRAYLIPIPPLAEQKRIVAKIEDLMPYIEKYGTAHSKLEAFNKKFPEDMQKSILQYAIQGKLVEQREEDGTAEELYKKIQEEKEKLVKEKKIKKEKPLAEITDDEVPFEIPESWKWVRLGNLFSVSTGLTPAKTNPLFHENGDIPWITSSQTGELKIEKANNFITKFAIENTNIKIYPKHTLLIAMYGQGKTRGQISELLIDATINQACAALENIVAEENLRKYILYFQIYNYDVSRTGAEGSAQPNLNLDKVRNILVPLPPLEEQKRIVAKIEEMLPYCQQLVK</sequence>
<keyword evidence="7" id="KW-0255">Endonuclease</keyword>
<dbReference type="PANTHER" id="PTHR43140:SF1">
    <property type="entry name" value="TYPE I RESTRICTION ENZYME ECOKI SPECIFICITY SUBUNIT"/>
    <property type="match status" value="1"/>
</dbReference>
<dbReference type="InterPro" id="IPR000055">
    <property type="entry name" value="Restrct_endonuc_typeI_TRD"/>
</dbReference>
<evidence type="ECO:0000313" key="8">
    <source>
        <dbReference type="Proteomes" id="UP001623600"/>
    </source>
</evidence>
<dbReference type="InterPro" id="IPR044946">
    <property type="entry name" value="Restrct_endonuc_typeI_TRD_sf"/>
</dbReference>
<proteinExistence type="inferred from homology"/>
<dbReference type="EMBL" id="JBJIAB010000035">
    <property type="protein sequence ID" value="MFL0167512.1"/>
    <property type="molecule type" value="Genomic_DNA"/>
</dbReference>
<keyword evidence="5" id="KW-0175">Coiled coil</keyword>
<keyword evidence="8" id="KW-1185">Reference proteome</keyword>
<comment type="similarity">
    <text evidence="1">Belongs to the type-I restriction system S methylase family.</text>
</comment>
<dbReference type="Pfam" id="PF01420">
    <property type="entry name" value="Methylase_S"/>
    <property type="match status" value="2"/>
</dbReference>
<evidence type="ECO:0000313" key="7">
    <source>
        <dbReference type="EMBL" id="MFL0167512.1"/>
    </source>
</evidence>
<evidence type="ECO:0000259" key="6">
    <source>
        <dbReference type="Pfam" id="PF01420"/>
    </source>
</evidence>
<evidence type="ECO:0000256" key="4">
    <source>
        <dbReference type="ARBA" id="ARBA00038652"/>
    </source>
</evidence>
<keyword evidence="2" id="KW-0680">Restriction system</keyword>
<feature type="domain" description="Type I restriction modification DNA specificity" evidence="6">
    <location>
        <begin position="68"/>
        <end position="230"/>
    </location>
</feature>
<comment type="caution">
    <text evidence="7">The sequence shown here is derived from an EMBL/GenBank/DDBJ whole genome shotgun (WGS) entry which is preliminary data.</text>
</comment>
<reference evidence="7 8" key="1">
    <citation type="submission" date="2024-11" db="EMBL/GenBank/DDBJ databases">
        <authorList>
            <person name="Heng Y.C."/>
            <person name="Lim A.C.H."/>
            <person name="Lee J.K.Y."/>
            <person name="Kittelmann S."/>
        </authorList>
    </citation>
    <scope>NUCLEOTIDE SEQUENCE [LARGE SCALE GENOMIC DNA]</scope>
    <source>
        <strain evidence="7 8">WILCCON 0112</strain>
    </source>
</reference>
<gene>
    <name evidence="7" type="ORF">ACJDTP_20800</name>
</gene>
<dbReference type="CDD" id="cd17246">
    <property type="entry name" value="RMtype1_S_SonII-TRD2-CR2_like"/>
    <property type="match status" value="1"/>
</dbReference>
<keyword evidence="3" id="KW-0238">DNA-binding</keyword>
<evidence type="ECO:0000256" key="2">
    <source>
        <dbReference type="ARBA" id="ARBA00022747"/>
    </source>
</evidence>
<evidence type="ECO:0000256" key="1">
    <source>
        <dbReference type="ARBA" id="ARBA00010923"/>
    </source>
</evidence>
<organism evidence="7 8">
    <name type="scientific">Candidatus Clostridium helianthi</name>
    <dbReference type="NCBI Taxonomy" id="3381660"/>
    <lineage>
        <taxon>Bacteria</taxon>
        <taxon>Bacillati</taxon>
        <taxon>Bacillota</taxon>
        <taxon>Clostridia</taxon>
        <taxon>Eubacteriales</taxon>
        <taxon>Clostridiaceae</taxon>
        <taxon>Clostridium</taxon>
    </lineage>
</organism>
<keyword evidence="7" id="KW-0378">Hydrolase</keyword>
<comment type="subunit">
    <text evidence="4">The methyltransferase is composed of M and S polypeptides.</text>
</comment>